<accession>A0A514LE92</accession>
<dbReference type="AlphaFoldDB" id="A0A514LE92"/>
<evidence type="ECO:0008006" key="3">
    <source>
        <dbReference type="Google" id="ProtNLM"/>
    </source>
</evidence>
<sequence>MIWFFINQNISTRSEKACILAEELGHYHTTSVNILDKQKFVNFSFYFVMFDYIKSLLCQ</sequence>
<organism evidence="1 2">
    <name type="scientific">Salicibibacter halophilus</name>
    <dbReference type="NCBI Taxonomy" id="2502791"/>
    <lineage>
        <taxon>Bacteria</taxon>
        <taxon>Bacillati</taxon>
        <taxon>Bacillota</taxon>
        <taxon>Bacilli</taxon>
        <taxon>Bacillales</taxon>
        <taxon>Bacillaceae</taxon>
        <taxon>Salicibibacter</taxon>
    </lineage>
</organism>
<dbReference type="Proteomes" id="UP000319756">
    <property type="component" value="Chromosome"/>
</dbReference>
<evidence type="ECO:0000313" key="1">
    <source>
        <dbReference type="EMBL" id="QDI90167.1"/>
    </source>
</evidence>
<gene>
    <name evidence="1" type="ORF">EPH95_02425</name>
</gene>
<protein>
    <recommendedName>
        <fullName evidence="3">ImmA/IrrE family metallo-endopeptidase</fullName>
    </recommendedName>
</protein>
<dbReference type="EMBL" id="CP035485">
    <property type="protein sequence ID" value="QDI90167.1"/>
    <property type="molecule type" value="Genomic_DNA"/>
</dbReference>
<reference evidence="2" key="1">
    <citation type="submission" date="2019-01" db="EMBL/GenBank/DDBJ databases">
        <title>Genomic analysis of Salicibibacter sp. NKC3-5.</title>
        <authorList>
            <person name="Oh Y.J."/>
        </authorList>
    </citation>
    <scope>NUCLEOTIDE SEQUENCE [LARGE SCALE GENOMIC DNA]</scope>
    <source>
        <strain evidence="2">NKC3-5</strain>
    </source>
</reference>
<evidence type="ECO:0000313" key="2">
    <source>
        <dbReference type="Proteomes" id="UP000319756"/>
    </source>
</evidence>
<dbReference type="KEGG" id="sale:EPH95_02425"/>
<proteinExistence type="predicted"/>
<name>A0A514LE92_9BACI</name>
<keyword evidence="2" id="KW-1185">Reference proteome</keyword>